<evidence type="ECO:0000313" key="8">
    <source>
        <dbReference type="Proteomes" id="UP000051131"/>
    </source>
</evidence>
<dbReference type="AlphaFoldDB" id="A0A0R2CHA4"/>
<name>A0A0R2CHA4_9LACO</name>
<dbReference type="Pfam" id="PF07690">
    <property type="entry name" value="MFS_1"/>
    <property type="match status" value="1"/>
</dbReference>
<dbReference type="Proteomes" id="UP000051131">
    <property type="component" value="Unassembled WGS sequence"/>
</dbReference>
<keyword evidence="8" id="KW-1185">Reference proteome</keyword>
<gene>
    <name evidence="7" type="ORF">FC80_GL000656</name>
</gene>
<dbReference type="Gene3D" id="1.20.1250.20">
    <property type="entry name" value="MFS general substrate transporter like domains"/>
    <property type="match status" value="1"/>
</dbReference>
<dbReference type="InterPro" id="IPR011701">
    <property type="entry name" value="MFS"/>
</dbReference>
<feature type="transmembrane region" description="Helical" evidence="6">
    <location>
        <begin position="400"/>
        <end position="420"/>
    </location>
</feature>
<dbReference type="InterPro" id="IPR036259">
    <property type="entry name" value="MFS_trans_sf"/>
</dbReference>
<dbReference type="STRING" id="1423729.FC80_GL000656"/>
<dbReference type="CDD" id="cd06173">
    <property type="entry name" value="MFS_MefA_like"/>
    <property type="match status" value="1"/>
</dbReference>
<dbReference type="RefSeq" id="WP_057828895.1">
    <property type="nucleotide sequence ID" value="NZ_AYZE01000014.1"/>
</dbReference>
<comment type="caution">
    <text evidence="7">The sequence shown here is derived from an EMBL/GenBank/DDBJ whole genome shotgun (WGS) entry which is preliminary data.</text>
</comment>
<feature type="transmembrane region" description="Helical" evidence="6">
    <location>
        <begin position="243"/>
        <end position="265"/>
    </location>
</feature>
<accession>A0A0R2CHA4</accession>
<sequence>MQKKYVTLITNKESNIQIMKDIISNLVSSLTGNMFSFSLGLMLLNTTHSPLSFGLEMIVMPLTNLLFVVPIGNLVDSFNRKKIILISLIVRIFALITLFSTINSFKNNYLFIPITLFVVVNTMCSSINSTAYSAAVHELVNENHIQKLSSFTQAANSLSAIIAPPLGMGVYALLGFKTMISLEVFATTFSLVIVLTMHFHQVSSQKVKNSTIITAKSNVSMQFKKFLLGFEYIRKQKIIMETIIIGTFVNFFFTSLTIGMPYIIINELHLRNGPVSFLESGNSLGMLLGSLVISIIPDNISLKTKLFGSLIPSLLSFIGLGISFILLKNYLMISIVGTILMFCIGFSLILLNIATQVYLQKNVPTALLGRVMSSIMTINTSIMPIGTLVFSLLFDKINNGALLLIINGIIMIVYSLWRLFKIKGANLDNL</sequence>
<dbReference type="PANTHER" id="PTHR23513:SF11">
    <property type="entry name" value="STAPHYLOFERRIN A TRANSPORTER"/>
    <property type="match status" value="1"/>
</dbReference>
<evidence type="ECO:0000256" key="1">
    <source>
        <dbReference type="ARBA" id="ARBA00004651"/>
    </source>
</evidence>
<keyword evidence="3 6" id="KW-0812">Transmembrane</keyword>
<dbReference type="EMBL" id="AYZE01000014">
    <property type="protein sequence ID" value="KRM90666.1"/>
    <property type="molecule type" value="Genomic_DNA"/>
</dbReference>
<protein>
    <submittedName>
        <fullName evidence="7">Transporter major facilitator superfamily MFS 1</fullName>
    </submittedName>
</protein>
<organism evidence="7 8">
    <name type="scientific">Liquorilactobacillus cacaonum DSM 21116</name>
    <dbReference type="NCBI Taxonomy" id="1423729"/>
    <lineage>
        <taxon>Bacteria</taxon>
        <taxon>Bacillati</taxon>
        <taxon>Bacillota</taxon>
        <taxon>Bacilli</taxon>
        <taxon>Lactobacillales</taxon>
        <taxon>Lactobacillaceae</taxon>
        <taxon>Liquorilactobacillus</taxon>
    </lineage>
</organism>
<evidence type="ECO:0000256" key="5">
    <source>
        <dbReference type="ARBA" id="ARBA00023136"/>
    </source>
</evidence>
<feature type="transmembrane region" description="Helical" evidence="6">
    <location>
        <begin position="109"/>
        <end position="133"/>
    </location>
</feature>
<proteinExistence type="predicted"/>
<comment type="subcellular location">
    <subcellularLocation>
        <location evidence="1">Cell membrane</location>
        <topology evidence="1">Multi-pass membrane protein</topology>
    </subcellularLocation>
</comment>
<feature type="transmembrane region" description="Helical" evidence="6">
    <location>
        <begin position="371"/>
        <end position="394"/>
    </location>
</feature>
<feature type="transmembrane region" description="Helical" evidence="6">
    <location>
        <begin position="83"/>
        <end position="103"/>
    </location>
</feature>
<evidence type="ECO:0000256" key="4">
    <source>
        <dbReference type="ARBA" id="ARBA00022989"/>
    </source>
</evidence>
<feature type="transmembrane region" description="Helical" evidence="6">
    <location>
        <begin position="277"/>
        <end position="296"/>
    </location>
</feature>
<reference evidence="7 8" key="1">
    <citation type="journal article" date="2015" name="Genome Announc.">
        <title>Expanding the biotechnology potential of lactobacilli through comparative genomics of 213 strains and associated genera.</title>
        <authorList>
            <person name="Sun Z."/>
            <person name="Harris H.M."/>
            <person name="McCann A."/>
            <person name="Guo C."/>
            <person name="Argimon S."/>
            <person name="Zhang W."/>
            <person name="Yang X."/>
            <person name="Jeffery I.B."/>
            <person name="Cooney J.C."/>
            <person name="Kagawa T.F."/>
            <person name="Liu W."/>
            <person name="Song Y."/>
            <person name="Salvetti E."/>
            <person name="Wrobel A."/>
            <person name="Rasinkangas P."/>
            <person name="Parkhill J."/>
            <person name="Rea M.C."/>
            <person name="O'Sullivan O."/>
            <person name="Ritari J."/>
            <person name="Douillard F.P."/>
            <person name="Paul Ross R."/>
            <person name="Yang R."/>
            <person name="Briner A.E."/>
            <person name="Felis G.E."/>
            <person name="de Vos W.M."/>
            <person name="Barrangou R."/>
            <person name="Klaenhammer T.R."/>
            <person name="Caufield P.W."/>
            <person name="Cui Y."/>
            <person name="Zhang H."/>
            <person name="O'Toole P.W."/>
        </authorList>
    </citation>
    <scope>NUCLEOTIDE SEQUENCE [LARGE SCALE GENOMIC DNA]</scope>
    <source>
        <strain evidence="7 8">DSM 21116</strain>
    </source>
</reference>
<dbReference type="SUPFAM" id="SSF103473">
    <property type="entry name" value="MFS general substrate transporter"/>
    <property type="match status" value="1"/>
</dbReference>
<evidence type="ECO:0000256" key="6">
    <source>
        <dbReference type="SAM" id="Phobius"/>
    </source>
</evidence>
<dbReference type="PANTHER" id="PTHR23513">
    <property type="entry name" value="INTEGRAL MEMBRANE EFFLUX PROTEIN-RELATED"/>
    <property type="match status" value="1"/>
</dbReference>
<dbReference type="GO" id="GO:0005886">
    <property type="term" value="C:plasma membrane"/>
    <property type="evidence" value="ECO:0007669"/>
    <property type="project" value="UniProtKB-SubCell"/>
</dbReference>
<dbReference type="OrthoDB" id="9775268at2"/>
<evidence type="ECO:0000256" key="2">
    <source>
        <dbReference type="ARBA" id="ARBA00022475"/>
    </source>
</evidence>
<dbReference type="PATRIC" id="fig|1423729.3.peg.663"/>
<feature type="transmembrane region" description="Helical" evidence="6">
    <location>
        <begin position="22"/>
        <end position="44"/>
    </location>
</feature>
<keyword evidence="2" id="KW-1003">Cell membrane</keyword>
<evidence type="ECO:0000256" key="3">
    <source>
        <dbReference type="ARBA" id="ARBA00022692"/>
    </source>
</evidence>
<dbReference type="GO" id="GO:0022857">
    <property type="term" value="F:transmembrane transporter activity"/>
    <property type="evidence" value="ECO:0007669"/>
    <property type="project" value="InterPro"/>
</dbReference>
<feature type="transmembrane region" description="Helical" evidence="6">
    <location>
        <begin position="50"/>
        <end position="71"/>
    </location>
</feature>
<evidence type="ECO:0000313" key="7">
    <source>
        <dbReference type="EMBL" id="KRM90666.1"/>
    </source>
</evidence>
<feature type="transmembrane region" description="Helical" evidence="6">
    <location>
        <begin position="154"/>
        <end position="174"/>
    </location>
</feature>
<feature type="transmembrane region" description="Helical" evidence="6">
    <location>
        <begin position="333"/>
        <end position="359"/>
    </location>
</feature>
<feature type="transmembrane region" description="Helical" evidence="6">
    <location>
        <begin position="180"/>
        <end position="199"/>
    </location>
</feature>
<keyword evidence="5 6" id="KW-0472">Membrane</keyword>
<feature type="transmembrane region" description="Helical" evidence="6">
    <location>
        <begin position="308"/>
        <end position="327"/>
    </location>
</feature>
<keyword evidence="4 6" id="KW-1133">Transmembrane helix</keyword>